<keyword evidence="1" id="KW-0732">Signal</keyword>
<dbReference type="Proteomes" id="UP001153712">
    <property type="component" value="Chromosome 12"/>
</dbReference>
<name>A0A9N9TLN7_PHYSR</name>
<dbReference type="AlphaFoldDB" id="A0A9N9TLN7"/>
<accession>A0A9N9TLN7</accession>
<sequence>MKFFAIALCIALFAVAQCQDNGNGAPLTKDDILDLIKLNNPDIQCINLECRFNCHQEGFRTGFCTTAGDCNCAGPLIAA</sequence>
<reference evidence="2" key="1">
    <citation type="submission" date="2022-01" db="EMBL/GenBank/DDBJ databases">
        <authorList>
            <person name="King R."/>
        </authorList>
    </citation>
    <scope>NUCLEOTIDE SEQUENCE</scope>
</reference>
<protein>
    <submittedName>
        <fullName evidence="2">Uncharacterized protein</fullName>
    </submittedName>
</protein>
<evidence type="ECO:0000313" key="2">
    <source>
        <dbReference type="EMBL" id="CAG9856230.1"/>
    </source>
</evidence>
<evidence type="ECO:0000313" key="3">
    <source>
        <dbReference type="Proteomes" id="UP001153712"/>
    </source>
</evidence>
<proteinExistence type="predicted"/>
<feature type="chain" id="PRO_5040320374" evidence="1">
    <location>
        <begin position="19"/>
        <end position="79"/>
    </location>
</feature>
<feature type="signal peptide" evidence="1">
    <location>
        <begin position="1"/>
        <end position="18"/>
    </location>
</feature>
<dbReference type="EMBL" id="OU900105">
    <property type="protein sequence ID" value="CAG9856230.1"/>
    <property type="molecule type" value="Genomic_DNA"/>
</dbReference>
<evidence type="ECO:0000256" key="1">
    <source>
        <dbReference type="SAM" id="SignalP"/>
    </source>
</evidence>
<gene>
    <name evidence="2" type="ORF">PHYEVI_LOCUS2656</name>
</gene>
<keyword evidence="3" id="KW-1185">Reference proteome</keyword>
<organism evidence="2 3">
    <name type="scientific">Phyllotreta striolata</name>
    <name type="common">Striped flea beetle</name>
    <name type="synonym">Crioceris striolata</name>
    <dbReference type="NCBI Taxonomy" id="444603"/>
    <lineage>
        <taxon>Eukaryota</taxon>
        <taxon>Metazoa</taxon>
        <taxon>Ecdysozoa</taxon>
        <taxon>Arthropoda</taxon>
        <taxon>Hexapoda</taxon>
        <taxon>Insecta</taxon>
        <taxon>Pterygota</taxon>
        <taxon>Neoptera</taxon>
        <taxon>Endopterygota</taxon>
        <taxon>Coleoptera</taxon>
        <taxon>Polyphaga</taxon>
        <taxon>Cucujiformia</taxon>
        <taxon>Chrysomeloidea</taxon>
        <taxon>Chrysomelidae</taxon>
        <taxon>Galerucinae</taxon>
        <taxon>Alticini</taxon>
        <taxon>Phyllotreta</taxon>
    </lineage>
</organism>